<evidence type="ECO:0008006" key="4">
    <source>
        <dbReference type="Google" id="ProtNLM"/>
    </source>
</evidence>
<keyword evidence="1" id="KW-0812">Transmembrane</keyword>
<keyword evidence="1" id="KW-0472">Membrane</keyword>
<reference evidence="2 3" key="1">
    <citation type="submission" date="2020-04" db="EMBL/GenBank/DDBJ databases">
        <title>Whole-genome sequencing of Vibrio spp. from China reveals different genetic environments of blaCTX-M-14 among diverse lineages.</title>
        <authorList>
            <person name="Zheng Z."/>
            <person name="Ye L."/>
            <person name="Chen S."/>
        </authorList>
    </citation>
    <scope>NUCLEOTIDE SEQUENCE [LARGE SCALE GENOMIC DNA]</scope>
    <source>
        <strain evidence="2 3">Vb1636</strain>
    </source>
</reference>
<feature type="transmembrane region" description="Helical" evidence="1">
    <location>
        <begin position="100"/>
        <end position="121"/>
    </location>
</feature>
<evidence type="ECO:0000313" key="3">
    <source>
        <dbReference type="Proteomes" id="UP000565155"/>
    </source>
</evidence>
<dbReference type="Proteomes" id="UP000565155">
    <property type="component" value="Unassembled WGS sequence"/>
</dbReference>
<dbReference type="EMBL" id="JABCMA010000006">
    <property type="protein sequence ID" value="NMR73681.1"/>
    <property type="molecule type" value="Genomic_DNA"/>
</dbReference>
<evidence type="ECO:0000256" key="1">
    <source>
        <dbReference type="SAM" id="Phobius"/>
    </source>
</evidence>
<sequence>MWEQVKNIVGESAPLVGSLLGGATGKTIGTLIAGVLGVKDTPDAVIKELIENPEALTKIIEFQNQHAVKLQEMALNQLSMQLTDTQDARDAHGDHWMPSALTLILCVMVSGMFCSLFWWTVPKSYEQLIIMIAGQVMGAFSTAIVFWLGSTMMQGLGRTKQPMKFMKWGK</sequence>
<protein>
    <recommendedName>
        <fullName evidence="4">TMhelix containing protein</fullName>
    </recommendedName>
</protein>
<comment type="caution">
    <text evidence="2">The sequence shown here is derived from an EMBL/GenBank/DDBJ whole genome shotgun (WGS) entry which is preliminary data.</text>
</comment>
<accession>A0A7Y0MV81</accession>
<keyword evidence="1" id="KW-1133">Transmembrane helix</keyword>
<proteinExistence type="predicted"/>
<evidence type="ECO:0000313" key="2">
    <source>
        <dbReference type="EMBL" id="NMR73681.1"/>
    </source>
</evidence>
<dbReference type="RefSeq" id="WP_020840894.1">
    <property type="nucleotide sequence ID" value="NZ_JABCMA010000006.1"/>
</dbReference>
<organism evidence="2 3">
    <name type="scientific">Vibrio alginolyticus</name>
    <dbReference type="NCBI Taxonomy" id="663"/>
    <lineage>
        <taxon>Bacteria</taxon>
        <taxon>Pseudomonadati</taxon>
        <taxon>Pseudomonadota</taxon>
        <taxon>Gammaproteobacteria</taxon>
        <taxon>Vibrionales</taxon>
        <taxon>Vibrionaceae</taxon>
        <taxon>Vibrio</taxon>
    </lineage>
</organism>
<dbReference type="AlphaFoldDB" id="A0A7Y0MV81"/>
<gene>
    <name evidence="2" type="ORF">HKB35_08650</name>
</gene>
<name>A0A7Y0MV81_VIBAL</name>
<feature type="transmembrane region" description="Helical" evidence="1">
    <location>
        <begin position="127"/>
        <end position="148"/>
    </location>
</feature>